<feature type="non-terminal residue" evidence="5">
    <location>
        <position position="1"/>
    </location>
</feature>
<comment type="caution">
    <text evidence="5">The sequence shown here is derived from an EMBL/GenBank/DDBJ whole genome shotgun (WGS) entry which is preliminary data.</text>
</comment>
<evidence type="ECO:0000313" key="6">
    <source>
        <dbReference type="Proteomes" id="UP000824469"/>
    </source>
</evidence>
<protein>
    <recommendedName>
        <fullName evidence="7">LRR receptor-like serine/threonine-protein kinase</fullName>
    </recommendedName>
</protein>
<reference evidence="5 6" key="1">
    <citation type="journal article" date="2021" name="Nat. Plants">
        <title>The Taxus genome provides insights into paclitaxel biosynthesis.</title>
        <authorList>
            <person name="Xiong X."/>
            <person name="Gou J."/>
            <person name="Liao Q."/>
            <person name="Li Y."/>
            <person name="Zhou Q."/>
            <person name="Bi G."/>
            <person name="Li C."/>
            <person name="Du R."/>
            <person name="Wang X."/>
            <person name="Sun T."/>
            <person name="Guo L."/>
            <person name="Liang H."/>
            <person name="Lu P."/>
            <person name="Wu Y."/>
            <person name="Zhang Z."/>
            <person name="Ro D.K."/>
            <person name="Shang Y."/>
            <person name="Huang S."/>
            <person name="Yan J."/>
        </authorList>
    </citation>
    <scope>NUCLEOTIDE SEQUENCE [LARGE SCALE GENOMIC DNA]</scope>
    <source>
        <strain evidence="5">Ta-2019</strain>
    </source>
</reference>
<dbReference type="GO" id="GO:0005524">
    <property type="term" value="F:ATP binding"/>
    <property type="evidence" value="ECO:0007669"/>
    <property type="project" value="UniProtKB-KW"/>
</dbReference>
<dbReference type="EMBL" id="JAHRHJ020000010">
    <property type="protein sequence ID" value="KAH9297558.1"/>
    <property type="molecule type" value="Genomic_DNA"/>
</dbReference>
<gene>
    <name evidence="5" type="ORF">KI387_029240</name>
</gene>
<keyword evidence="2" id="KW-0547">Nucleotide-binding</keyword>
<evidence type="ECO:0008006" key="7">
    <source>
        <dbReference type="Google" id="ProtNLM"/>
    </source>
</evidence>
<evidence type="ECO:0000256" key="2">
    <source>
        <dbReference type="ARBA" id="ARBA00022741"/>
    </source>
</evidence>
<keyword evidence="4" id="KW-0067">ATP-binding</keyword>
<organism evidence="5 6">
    <name type="scientific">Taxus chinensis</name>
    <name type="common">Chinese yew</name>
    <name type="synonym">Taxus wallichiana var. chinensis</name>
    <dbReference type="NCBI Taxonomy" id="29808"/>
    <lineage>
        <taxon>Eukaryota</taxon>
        <taxon>Viridiplantae</taxon>
        <taxon>Streptophyta</taxon>
        <taxon>Embryophyta</taxon>
        <taxon>Tracheophyta</taxon>
        <taxon>Spermatophyta</taxon>
        <taxon>Pinopsida</taxon>
        <taxon>Pinidae</taxon>
        <taxon>Conifers II</taxon>
        <taxon>Cupressales</taxon>
        <taxon>Taxaceae</taxon>
        <taxon>Taxus</taxon>
    </lineage>
</organism>
<keyword evidence="1" id="KW-0808">Transferase</keyword>
<dbReference type="GO" id="GO:0016301">
    <property type="term" value="F:kinase activity"/>
    <property type="evidence" value="ECO:0007669"/>
    <property type="project" value="UniProtKB-KW"/>
</dbReference>
<evidence type="ECO:0000256" key="1">
    <source>
        <dbReference type="ARBA" id="ARBA00022679"/>
    </source>
</evidence>
<evidence type="ECO:0000256" key="3">
    <source>
        <dbReference type="ARBA" id="ARBA00022777"/>
    </source>
</evidence>
<accession>A0AA38CIP3</accession>
<keyword evidence="3" id="KW-0418">Kinase</keyword>
<dbReference type="OMA" id="INIRWMD"/>
<proteinExistence type="predicted"/>
<sequence length="107" mass="12021">AWSLHKKNEAFELVERRITKGESEIDKEEIVRVIHIAHLCTQSTPEMRPSMLNVVSMLTSSTEILVQPTPSPFIDVGSNLESINIRWMDSSMVASTELPLSVSLEAR</sequence>
<dbReference type="AlphaFoldDB" id="A0AA38CIP3"/>
<name>A0AA38CIP3_TAXCH</name>
<dbReference type="Proteomes" id="UP000824469">
    <property type="component" value="Unassembled WGS sequence"/>
</dbReference>
<dbReference type="PANTHER" id="PTHR47973">
    <property type="entry name" value="CYSTEINE-RICH RECEPTOR-LIKE PROTEIN KINASE 3"/>
    <property type="match status" value="1"/>
</dbReference>
<dbReference type="InterPro" id="IPR052059">
    <property type="entry name" value="CR_Ser/Thr_kinase"/>
</dbReference>
<keyword evidence="6" id="KW-1185">Reference proteome</keyword>
<evidence type="ECO:0000313" key="5">
    <source>
        <dbReference type="EMBL" id="KAH9297558.1"/>
    </source>
</evidence>
<evidence type="ECO:0000256" key="4">
    <source>
        <dbReference type="ARBA" id="ARBA00022840"/>
    </source>
</evidence>
<dbReference type="Gene3D" id="1.10.510.10">
    <property type="entry name" value="Transferase(Phosphotransferase) domain 1"/>
    <property type="match status" value="1"/>
</dbReference>